<comment type="similarity">
    <text evidence="5">Belongs to the SAT4 family.</text>
</comment>
<evidence type="ECO:0000256" key="2">
    <source>
        <dbReference type="ARBA" id="ARBA00022692"/>
    </source>
</evidence>
<evidence type="ECO:0000259" key="7">
    <source>
        <dbReference type="Pfam" id="PF20684"/>
    </source>
</evidence>
<dbReference type="InterPro" id="IPR049326">
    <property type="entry name" value="Rhodopsin_dom_fungi"/>
</dbReference>
<protein>
    <recommendedName>
        <fullName evidence="7">Rhodopsin domain-containing protein</fullName>
    </recommendedName>
</protein>
<organism evidence="8 9">
    <name type="scientific">Pseudopithomyces chartarum</name>
    <dbReference type="NCBI Taxonomy" id="1892770"/>
    <lineage>
        <taxon>Eukaryota</taxon>
        <taxon>Fungi</taxon>
        <taxon>Dikarya</taxon>
        <taxon>Ascomycota</taxon>
        <taxon>Pezizomycotina</taxon>
        <taxon>Dothideomycetes</taxon>
        <taxon>Pleosporomycetidae</taxon>
        <taxon>Pleosporales</taxon>
        <taxon>Massarineae</taxon>
        <taxon>Didymosphaeriaceae</taxon>
        <taxon>Pseudopithomyces</taxon>
    </lineage>
</organism>
<dbReference type="InterPro" id="IPR052337">
    <property type="entry name" value="SAT4-like"/>
</dbReference>
<feature type="transmembrane region" description="Helical" evidence="6">
    <location>
        <begin position="130"/>
        <end position="153"/>
    </location>
</feature>
<name>A0AAN6LUZ3_9PLEO</name>
<comment type="subcellular location">
    <subcellularLocation>
        <location evidence="1">Membrane</location>
        <topology evidence="1">Multi-pass membrane protein</topology>
    </subcellularLocation>
</comment>
<comment type="caution">
    <text evidence="8">The sequence shown here is derived from an EMBL/GenBank/DDBJ whole genome shotgun (WGS) entry which is preliminary data.</text>
</comment>
<proteinExistence type="inferred from homology"/>
<keyword evidence="4 6" id="KW-0472">Membrane</keyword>
<accession>A0AAN6LUZ3</accession>
<evidence type="ECO:0000313" key="9">
    <source>
        <dbReference type="Proteomes" id="UP001280581"/>
    </source>
</evidence>
<dbReference type="AlphaFoldDB" id="A0AAN6LUZ3"/>
<sequence length="284" mass="32105">MSAFLAFFSTPPDPSEPVPLSNKLSTIYGATLPFHIIAWLAVGFRLYTRLKVVREPGWDDYLIIPAAAFNLVALIAFYLSKCWGTGFADDMQESMIAFVGFAGSNMALDAVIFFVPMVVYFKPSLGARQIFALTALFSLGSIVLLMSILRLWMALRRKDDPAVLDFTWWYPGVMIFASLEVDFAIICASIPIFWPIIVDSLPQIFVTQEVRVTHHQRLPDSGNMEYELEMMKNHGGDSQENLTKIEEHAKTDYNDQFVVDHVTGKIKNDIEIVGQKHKKKWGSR</sequence>
<keyword evidence="9" id="KW-1185">Reference proteome</keyword>
<evidence type="ECO:0000256" key="1">
    <source>
        <dbReference type="ARBA" id="ARBA00004141"/>
    </source>
</evidence>
<dbReference type="EMBL" id="WVTA01000013">
    <property type="protein sequence ID" value="KAK3202666.1"/>
    <property type="molecule type" value="Genomic_DNA"/>
</dbReference>
<dbReference type="Pfam" id="PF20684">
    <property type="entry name" value="Fung_rhodopsin"/>
    <property type="match status" value="1"/>
</dbReference>
<dbReference type="Proteomes" id="UP001280581">
    <property type="component" value="Unassembled WGS sequence"/>
</dbReference>
<evidence type="ECO:0000256" key="6">
    <source>
        <dbReference type="SAM" id="Phobius"/>
    </source>
</evidence>
<keyword evidence="2 6" id="KW-0812">Transmembrane</keyword>
<evidence type="ECO:0000256" key="4">
    <source>
        <dbReference type="ARBA" id="ARBA00023136"/>
    </source>
</evidence>
<reference evidence="8 9" key="1">
    <citation type="submission" date="2021-02" db="EMBL/GenBank/DDBJ databases">
        <title>Genome assembly of Pseudopithomyces chartarum.</title>
        <authorList>
            <person name="Jauregui R."/>
            <person name="Singh J."/>
            <person name="Voisey C."/>
        </authorList>
    </citation>
    <scope>NUCLEOTIDE SEQUENCE [LARGE SCALE GENOMIC DNA]</scope>
    <source>
        <strain evidence="8 9">AGR01</strain>
    </source>
</reference>
<feature type="transmembrane region" description="Helical" evidence="6">
    <location>
        <begin position="27"/>
        <end position="48"/>
    </location>
</feature>
<evidence type="ECO:0000256" key="3">
    <source>
        <dbReference type="ARBA" id="ARBA00022989"/>
    </source>
</evidence>
<evidence type="ECO:0000313" key="8">
    <source>
        <dbReference type="EMBL" id="KAK3202666.1"/>
    </source>
</evidence>
<feature type="transmembrane region" description="Helical" evidence="6">
    <location>
        <begin position="95"/>
        <end position="118"/>
    </location>
</feature>
<dbReference type="GO" id="GO:0016020">
    <property type="term" value="C:membrane"/>
    <property type="evidence" value="ECO:0007669"/>
    <property type="project" value="UniProtKB-SubCell"/>
</dbReference>
<dbReference type="PANTHER" id="PTHR33048">
    <property type="entry name" value="PTH11-LIKE INTEGRAL MEMBRANE PROTEIN (AFU_ORTHOLOGUE AFUA_5G11245)"/>
    <property type="match status" value="1"/>
</dbReference>
<feature type="transmembrane region" description="Helical" evidence="6">
    <location>
        <begin position="60"/>
        <end position="80"/>
    </location>
</feature>
<feature type="transmembrane region" description="Helical" evidence="6">
    <location>
        <begin position="173"/>
        <end position="194"/>
    </location>
</feature>
<gene>
    <name evidence="8" type="ORF">GRF29_154g356761</name>
</gene>
<feature type="domain" description="Rhodopsin" evidence="7">
    <location>
        <begin position="95"/>
        <end position="197"/>
    </location>
</feature>
<keyword evidence="3 6" id="KW-1133">Transmembrane helix</keyword>
<dbReference type="PANTHER" id="PTHR33048:SF47">
    <property type="entry name" value="INTEGRAL MEMBRANE PROTEIN-RELATED"/>
    <property type="match status" value="1"/>
</dbReference>
<evidence type="ECO:0000256" key="5">
    <source>
        <dbReference type="ARBA" id="ARBA00038359"/>
    </source>
</evidence>